<dbReference type="EMBL" id="AJ131183">
    <property type="protein sequence ID" value="CAB40099.1"/>
    <property type="molecule type" value="mRNA"/>
</dbReference>
<organism evidence="1">
    <name type="scientific">Ovis aries</name>
    <name type="common">Sheep</name>
    <dbReference type="NCBI Taxonomy" id="9940"/>
    <lineage>
        <taxon>Eukaryota</taxon>
        <taxon>Metazoa</taxon>
        <taxon>Chordata</taxon>
        <taxon>Craniata</taxon>
        <taxon>Vertebrata</taxon>
        <taxon>Euteleostomi</taxon>
        <taxon>Mammalia</taxon>
        <taxon>Eutheria</taxon>
        <taxon>Laurasiatheria</taxon>
        <taxon>Artiodactyla</taxon>
        <taxon>Ruminantia</taxon>
        <taxon>Pecora</taxon>
        <taxon>Bovidae</taxon>
        <taxon>Caprinae</taxon>
        <taxon>Ovis</taxon>
    </lineage>
</organism>
<accession>Q9XSL7</accession>
<keyword evidence="1" id="KW-0675">Receptor</keyword>
<feature type="non-terminal residue" evidence="1">
    <location>
        <position position="1"/>
    </location>
</feature>
<sequence length="125" mass="13754">PTRPSCWQRSAWCDVTGIVVLFSLCWLPVTGPTRGGFQWPRQNRTLGCAHLLNPLAKLRLCLCKPPGLLLHAPSVSPGLSWDLARCCPRPPRARPRPLPDEDPHTPSIASLSRLSYTTIRTLGPG</sequence>
<reference evidence="1" key="1">
    <citation type="journal article" date="2000" name="J. Gastroenterol. Hepatol.">
        <title>Quantitative measurement of mRNA coding for the receptors controlling acid secretion in the ovine fundus and antrum by using RT-PCR.</title>
        <authorList>
            <person name="Kolivas S."/>
            <person name="Dow R."/>
            <person name="Jie R."/>
            <person name="Baldwin G.S."/>
            <person name="Shulkes A."/>
        </authorList>
    </citation>
    <scope>NUCLEOTIDE SEQUENCE</scope>
</reference>
<evidence type="ECO:0000313" key="1">
    <source>
        <dbReference type="EMBL" id="CAB40099.1"/>
    </source>
</evidence>
<proteinExistence type="evidence at transcript level"/>
<dbReference type="AlphaFoldDB" id="Q9XSL7"/>
<protein>
    <submittedName>
        <fullName evidence="1">Gastrin/CCK B receptor</fullName>
    </submittedName>
</protein>
<name>Q9XSL7_SHEEP</name>